<evidence type="ECO:0000313" key="1">
    <source>
        <dbReference type="EMBL" id="SHG64612.1"/>
    </source>
</evidence>
<dbReference type="AlphaFoldDB" id="A0A1M5LHK8"/>
<organism evidence="1 2">
    <name type="scientific">Ornithinibacillus halophilus</name>
    <dbReference type="NCBI Taxonomy" id="930117"/>
    <lineage>
        <taxon>Bacteria</taxon>
        <taxon>Bacillati</taxon>
        <taxon>Bacillota</taxon>
        <taxon>Bacilli</taxon>
        <taxon>Bacillales</taxon>
        <taxon>Bacillaceae</taxon>
        <taxon>Ornithinibacillus</taxon>
    </lineage>
</organism>
<dbReference type="InterPro" id="IPR035093">
    <property type="entry name" value="RelE/ParE_toxin_dom_sf"/>
</dbReference>
<keyword evidence="2" id="KW-1185">Reference proteome</keyword>
<accession>A0A1M5LHK8</accession>
<proteinExistence type="predicted"/>
<name>A0A1M5LHK8_9BACI</name>
<evidence type="ECO:0000313" key="2">
    <source>
        <dbReference type="Proteomes" id="UP000183988"/>
    </source>
</evidence>
<dbReference type="RefSeq" id="WP_084063364.1">
    <property type="nucleotide sequence ID" value="NZ_FQVW01000047.1"/>
</dbReference>
<gene>
    <name evidence="1" type="ORF">SAMN05216225_104732</name>
</gene>
<protein>
    <recommendedName>
        <fullName evidence="3">ParE toxin of type II toxin-antitoxin system, parDE</fullName>
    </recommendedName>
</protein>
<dbReference type="OrthoDB" id="5574284at2"/>
<reference evidence="1 2" key="1">
    <citation type="submission" date="2016-11" db="EMBL/GenBank/DDBJ databases">
        <authorList>
            <person name="Jaros S."/>
            <person name="Januszkiewicz K."/>
            <person name="Wedrychowicz H."/>
        </authorList>
    </citation>
    <scope>NUCLEOTIDE SEQUENCE [LARGE SCALE GENOMIC DNA]</scope>
    <source>
        <strain evidence="1 2">IBRC-M 10683</strain>
    </source>
</reference>
<evidence type="ECO:0008006" key="3">
    <source>
        <dbReference type="Google" id="ProtNLM"/>
    </source>
</evidence>
<dbReference type="Gene3D" id="3.30.2310.20">
    <property type="entry name" value="RelE-like"/>
    <property type="match status" value="1"/>
</dbReference>
<dbReference type="EMBL" id="FQVW01000047">
    <property type="protein sequence ID" value="SHG64612.1"/>
    <property type="molecule type" value="Genomic_DNA"/>
</dbReference>
<sequence length="60" mass="6919">MAELRWAESAVKDFDNICTYIAEDSDEYARMFVKRIMDAITTAIFSNSGRIVPELKDEKI</sequence>
<dbReference type="Proteomes" id="UP000183988">
    <property type="component" value="Unassembled WGS sequence"/>
</dbReference>
<dbReference type="STRING" id="930117.SAMN05216225_104732"/>